<evidence type="ECO:0000256" key="8">
    <source>
        <dbReference type="ARBA" id="ARBA00022741"/>
    </source>
</evidence>
<evidence type="ECO:0000256" key="10">
    <source>
        <dbReference type="ARBA" id="ARBA00022840"/>
    </source>
</evidence>
<dbReference type="Gene3D" id="1.20.120.1910">
    <property type="entry name" value="Cysteine-tRNA ligase, C-terminal anti-codon recognition domain"/>
    <property type="match status" value="1"/>
</dbReference>
<dbReference type="GO" id="GO:0005737">
    <property type="term" value="C:cytoplasm"/>
    <property type="evidence" value="ECO:0007669"/>
    <property type="project" value="UniProtKB-SubCell"/>
</dbReference>
<evidence type="ECO:0000256" key="13">
    <source>
        <dbReference type="ARBA" id="ARBA00031499"/>
    </source>
</evidence>
<dbReference type="SUPFAM" id="SSF47323">
    <property type="entry name" value="Anticodon-binding domain of a subclass of class I aminoacyl-tRNA synthetases"/>
    <property type="match status" value="1"/>
</dbReference>
<evidence type="ECO:0000256" key="2">
    <source>
        <dbReference type="ARBA" id="ARBA00004496"/>
    </source>
</evidence>
<evidence type="ECO:0000256" key="1">
    <source>
        <dbReference type="ARBA" id="ARBA00001947"/>
    </source>
</evidence>
<dbReference type="InterPro" id="IPR032678">
    <property type="entry name" value="tRNA-synt_1_cat_dom"/>
</dbReference>
<sequence>MIRTSFNIIVRSCYRASARSRSVSTSTSVMALQQPPWHPPPRQLDQPVLKIFNSLTKTKTEFIPSHGSHVKWYNCGPTVYDASHMGHARNYVTQDILRRIMTDYFGYDVHFVMNVTDIDDKIIVRARQNHLFSQFRDSATTFSIDLLSQVNEAWGSYVRENVSKGLPDEEKPSQGEEEIRWPRIAELAQDGSRKLECLKRDEKFDMYFTAANRTLAALEAARQALSANQINGDTALRLVDESRDILASALDEKLKDTVTDPSVFRSLAAYWERQFFKDMERLRVRYPDTVTRVTEYVPEVVEFVQGIIKNGYGYEFEGSVYFDSSAFDLSDRHDYAKLEPWSKGNRELLAEGEGVLSSASGQRSAADFALWKASKPGEPSWPSPWGPGRPGWHIECSVMASAIFGDNMDIHSGGIDLAFPHHDNEMAQSEAYHECGAWVNYFIHTGHLHIEGLKMSKSLKNFITIDEILQRFTARQLRLAFLSQLWNAKIEFSESMMAGEVKSLENFFTNVRAIVSQARAHEDQSYGEHRYNEAERELMKSLYDSKSTFRAALCDSFNTPEALKVLRDLVSRVNIYVNSPGRKTNVGVVEQSARWIGDMLRMFGLGEGQTSEIGWGQEEEGAGGVNREETLMPYLRVLSSFRDGIRQLAISKNDSTVKDILKLCDKLRDDDLVSLGVALDDQEDGKALVKLVSPAELLKAREEKRQKLEAQAAKKAATAEEARQKRLAKMEKGRVPPEEIFQPPNVPGGTYSRWDEHGFPTATGSGEELSKNQQKKIRKDWEAQKKLHEEFLAWKREQDSGAGS</sequence>
<reference evidence="16 17" key="1">
    <citation type="submission" date="2016-03" db="EMBL/GenBank/DDBJ databases">
        <title>Comparative genomics of the ectomycorrhizal sister species Rhizopogon vinicolor and Rhizopogon vesiculosus (Basidiomycota: Boletales) reveals a divergence of the mating type B locus.</title>
        <authorList>
            <person name="Mujic A.B."/>
            <person name="Kuo A."/>
            <person name="Tritt A."/>
            <person name="Lipzen A."/>
            <person name="Chen C."/>
            <person name="Johnson J."/>
            <person name="Sharma A."/>
            <person name="Barry K."/>
            <person name="Grigoriev I.V."/>
            <person name="Spatafora J.W."/>
        </authorList>
    </citation>
    <scope>NUCLEOTIDE SEQUENCE [LARGE SCALE GENOMIC DNA]</scope>
    <source>
        <strain evidence="16 17">AM-OR11-056</strain>
    </source>
</reference>
<dbReference type="HAMAP" id="MF_00041">
    <property type="entry name" value="Cys_tRNA_synth"/>
    <property type="match status" value="1"/>
</dbReference>
<accession>A0A1J8PN82</accession>
<feature type="domain" description="Cysteinyl-tRNA synthetase class Ia DALR" evidence="15">
    <location>
        <begin position="548"/>
        <end position="614"/>
    </location>
</feature>
<dbReference type="EC" id="6.1.1.16" evidence="4"/>
<dbReference type="SMART" id="SM00840">
    <property type="entry name" value="DALR_2"/>
    <property type="match status" value="1"/>
</dbReference>
<evidence type="ECO:0000256" key="11">
    <source>
        <dbReference type="ARBA" id="ARBA00022917"/>
    </source>
</evidence>
<evidence type="ECO:0000256" key="7">
    <source>
        <dbReference type="ARBA" id="ARBA00022723"/>
    </source>
</evidence>
<dbReference type="NCBIfam" id="TIGR00435">
    <property type="entry name" value="cysS"/>
    <property type="match status" value="1"/>
</dbReference>
<dbReference type="GO" id="GO:0004817">
    <property type="term" value="F:cysteine-tRNA ligase activity"/>
    <property type="evidence" value="ECO:0007669"/>
    <property type="project" value="UniProtKB-EC"/>
</dbReference>
<organism evidence="16 17">
    <name type="scientific">Rhizopogon vesiculosus</name>
    <dbReference type="NCBI Taxonomy" id="180088"/>
    <lineage>
        <taxon>Eukaryota</taxon>
        <taxon>Fungi</taxon>
        <taxon>Dikarya</taxon>
        <taxon>Basidiomycota</taxon>
        <taxon>Agaricomycotina</taxon>
        <taxon>Agaricomycetes</taxon>
        <taxon>Agaricomycetidae</taxon>
        <taxon>Boletales</taxon>
        <taxon>Suillineae</taxon>
        <taxon>Rhizopogonaceae</taxon>
        <taxon>Rhizopogon</taxon>
    </lineage>
</organism>
<evidence type="ECO:0000256" key="4">
    <source>
        <dbReference type="ARBA" id="ARBA00012832"/>
    </source>
</evidence>
<dbReference type="AlphaFoldDB" id="A0A1J8PN82"/>
<keyword evidence="12" id="KW-0030">Aminoacyl-tRNA synthetase</keyword>
<keyword evidence="7" id="KW-0479">Metal-binding</keyword>
<keyword evidence="6" id="KW-0436">Ligase</keyword>
<keyword evidence="5" id="KW-0963">Cytoplasm</keyword>
<dbReference type="PANTHER" id="PTHR10890:SF3">
    <property type="entry name" value="CYSTEINE--TRNA LIGASE, CYTOPLASMIC"/>
    <property type="match status" value="1"/>
</dbReference>
<dbReference type="InterPro" id="IPR015803">
    <property type="entry name" value="Cys-tRNA-ligase"/>
</dbReference>
<feature type="compositionally biased region" description="Basic and acidic residues" evidence="14">
    <location>
        <begin position="717"/>
        <end position="737"/>
    </location>
</feature>
<dbReference type="GO" id="GO:0006423">
    <property type="term" value="P:cysteinyl-tRNA aminoacylation"/>
    <property type="evidence" value="ECO:0007669"/>
    <property type="project" value="InterPro"/>
</dbReference>
<keyword evidence="10" id="KW-0067">ATP-binding</keyword>
<proteinExistence type="inferred from homology"/>
<dbReference type="PANTHER" id="PTHR10890">
    <property type="entry name" value="CYSTEINYL-TRNA SYNTHETASE"/>
    <property type="match status" value="1"/>
</dbReference>
<feature type="region of interest" description="Disordered" evidence="14">
    <location>
        <begin position="709"/>
        <end position="781"/>
    </location>
</feature>
<evidence type="ECO:0000259" key="15">
    <source>
        <dbReference type="SMART" id="SM00840"/>
    </source>
</evidence>
<dbReference type="Pfam" id="PF09190">
    <property type="entry name" value="DALR_2"/>
    <property type="match status" value="1"/>
</dbReference>
<dbReference type="Proteomes" id="UP000183567">
    <property type="component" value="Unassembled WGS sequence"/>
</dbReference>
<evidence type="ECO:0000256" key="3">
    <source>
        <dbReference type="ARBA" id="ARBA00005594"/>
    </source>
</evidence>
<name>A0A1J8PN82_9AGAM</name>
<dbReference type="EMBL" id="LVVM01005977">
    <property type="protein sequence ID" value="OJA09251.1"/>
    <property type="molecule type" value="Genomic_DNA"/>
</dbReference>
<keyword evidence="9" id="KW-0862">Zinc</keyword>
<dbReference type="Pfam" id="PF01406">
    <property type="entry name" value="tRNA-synt_1e"/>
    <property type="match status" value="1"/>
</dbReference>
<protein>
    <recommendedName>
        <fullName evidence="4">cysteine--tRNA ligase</fullName>
        <ecNumber evidence="4">6.1.1.16</ecNumber>
    </recommendedName>
    <alternativeName>
        <fullName evidence="13">Cysteinyl-tRNA synthetase</fullName>
    </alternativeName>
</protein>
<comment type="similarity">
    <text evidence="3">Belongs to the class-I aminoacyl-tRNA synthetase family.</text>
</comment>
<dbReference type="InterPro" id="IPR015273">
    <property type="entry name" value="Cys-tRNA-synt_Ia_DALR"/>
</dbReference>
<keyword evidence="11" id="KW-0648">Protein biosynthesis</keyword>
<dbReference type="GO" id="GO:0046872">
    <property type="term" value="F:metal ion binding"/>
    <property type="evidence" value="ECO:0007669"/>
    <property type="project" value="UniProtKB-KW"/>
</dbReference>
<dbReference type="FunFam" id="1.20.120.1910:FF:000005">
    <property type="entry name" value="Cysteine-tRNA ligase, putative"/>
    <property type="match status" value="1"/>
</dbReference>
<keyword evidence="17" id="KW-1185">Reference proteome</keyword>
<dbReference type="InterPro" id="IPR014729">
    <property type="entry name" value="Rossmann-like_a/b/a_fold"/>
</dbReference>
<keyword evidence="8" id="KW-0547">Nucleotide-binding</keyword>
<comment type="subcellular location">
    <subcellularLocation>
        <location evidence="2">Cytoplasm</location>
    </subcellularLocation>
</comment>
<comment type="cofactor">
    <cofactor evidence="1">
        <name>Zn(2+)</name>
        <dbReference type="ChEBI" id="CHEBI:29105"/>
    </cofactor>
</comment>
<dbReference type="PRINTS" id="PR00983">
    <property type="entry name" value="TRNASYNTHCYS"/>
</dbReference>
<dbReference type="STRING" id="180088.A0A1J8PN82"/>
<dbReference type="GO" id="GO:0005524">
    <property type="term" value="F:ATP binding"/>
    <property type="evidence" value="ECO:0007669"/>
    <property type="project" value="UniProtKB-KW"/>
</dbReference>
<dbReference type="InterPro" id="IPR009080">
    <property type="entry name" value="tRNAsynth_Ia_anticodon-bd"/>
</dbReference>
<evidence type="ECO:0000256" key="6">
    <source>
        <dbReference type="ARBA" id="ARBA00022598"/>
    </source>
</evidence>
<evidence type="ECO:0000313" key="17">
    <source>
        <dbReference type="Proteomes" id="UP000183567"/>
    </source>
</evidence>
<dbReference type="Gene3D" id="3.40.50.620">
    <property type="entry name" value="HUPs"/>
    <property type="match status" value="2"/>
</dbReference>
<dbReference type="CDD" id="cd00672">
    <property type="entry name" value="CysRS_core"/>
    <property type="match status" value="1"/>
</dbReference>
<evidence type="ECO:0000256" key="9">
    <source>
        <dbReference type="ARBA" id="ARBA00022833"/>
    </source>
</evidence>
<dbReference type="OrthoDB" id="438179at2759"/>
<gene>
    <name evidence="16" type="ORF">AZE42_02012</name>
</gene>
<dbReference type="InterPro" id="IPR024909">
    <property type="entry name" value="Cys-tRNA/MSH_ligase"/>
</dbReference>
<evidence type="ECO:0000313" key="16">
    <source>
        <dbReference type="EMBL" id="OJA09251.1"/>
    </source>
</evidence>
<comment type="caution">
    <text evidence="16">The sequence shown here is derived from an EMBL/GenBank/DDBJ whole genome shotgun (WGS) entry which is preliminary data.</text>
</comment>
<evidence type="ECO:0000256" key="12">
    <source>
        <dbReference type="ARBA" id="ARBA00023146"/>
    </source>
</evidence>
<dbReference type="SUPFAM" id="SSF52374">
    <property type="entry name" value="Nucleotidylyl transferase"/>
    <property type="match status" value="1"/>
</dbReference>
<evidence type="ECO:0000256" key="5">
    <source>
        <dbReference type="ARBA" id="ARBA00022490"/>
    </source>
</evidence>
<evidence type="ECO:0000256" key="14">
    <source>
        <dbReference type="SAM" id="MobiDB-lite"/>
    </source>
</evidence>